<proteinExistence type="predicted"/>
<evidence type="ECO:0000313" key="3">
    <source>
        <dbReference type="Proteomes" id="UP000078560"/>
    </source>
</evidence>
<dbReference type="Proteomes" id="UP000078560">
    <property type="component" value="Unassembled WGS sequence"/>
</dbReference>
<dbReference type="EMBL" id="FLQU01001179">
    <property type="protein sequence ID" value="SBS91864.1"/>
    <property type="molecule type" value="Genomic_DNA"/>
</dbReference>
<name>A0A1A8WFY2_PLAOA</name>
<feature type="compositionally biased region" description="Polar residues" evidence="1">
    <location>
        <begin position="68"/>
        <end position="77"/>
    </location>
</feature>
<feature type="compositionally biased region" description="Basic and acidic residues" evidence="1">
    <location>
        <begin position="1"/>
        <end position="10"/>
    </location>
</feature>
<gene>
    <name evidence="2" type="ORF">POVCU2_0070500</name>
</gene>
<evidence type="ECO:0000313" key="2">
    <source>
        <dbReference type="EMBL" id="SBS91864.1"/>
    </source>
</evidence>
<accession>A0A1A8WFY2</accession>
<organism evidence="2 3">
    <name type="scientific">Plasmodium ovale curtisi</name>
    <dbReference type="NCBI Taxonomy" id="864141"/>
    <lineage>
        <taxon>Eukaryota</taxon>
        <taxon>Sar</taxon>
        <taxon>Alveolata</taxon>
        <taxon>Apicomplexa</taxon>
        <taxon>Aconoidasida</taxon>
        <taxon>Haemosporida</taxon>
        <taxon>Plasmodiidae</taxon>
        <taxon>Plasmodium</taxon>
        <taxon>Plasmodium (Plasmodium)</taxon>
    </lineage>
</organism>
<feature type="compositionally biased region" description="Low complexity" evidence="1">
    <location>
        <begin position="84"/>
        <end position="95"/>
    </location>
</feature>
<feature type="compositionally biased region" description="Basic and acidic residues" evidence="1">
    <location>
        <begin position="48"/>
        <end position="67"/>
    </location>
</feature>
<sequence>MTPSKEKTTRIECGSGELGKKGGKSDGTGSEQSIEVDKTELKPISGSKGKEKSKDGQPENSKQRTLGEQDGVSSASIHRTDKNTTVVVPPSSQVTADESRTHSSDSSTQASCLEPVRKPTHPPRNPEDTNLLNSYSSISTISNGDHDISLTTLQTAIVTGTSDDKNDDPIFK</sequence>
<reference evidence="3" key="1">
    <citation type="submission" date="2016-05" db="EMBL/GenBank/DDBJ databases">
        <authorList>
            <person name="Naeem Raeece"/>
        </authorList>
    </citation>
    <scope>NUCLEOTIDE SEQUENCE [LARGE SCALE GENOMIC DNA]</scope>
</reference>
<protein>
    <submittedName>
        <fullName evidence="2">Uncharacterized protein</fullName>
    </submittedName>
</protein>
<evidence type="ECO:0000256" key="1">
    <source>
        <dbReference type="SAM" id="MobiDB-lite"/>
    </source>
</evidence>
<dbReference type="AlphaFoldDB" id="A0A1A8WFY2"/>
<feature type="region of interest" description="Disordered" evidence="1">
    <location>
        <begin position="1"/>
        <end position="132"/>
    </location>
</feature>